<sequence>MATVAATVTYPIARTYLAPAPVPQGLVSNLGGLVTGCLKGIGSVPYVKEAAYATGLILTVFVARRSRKVREAVDDGVWRLKERIGMKMIEKPSGKVNSIIPESIRDNSHELETAMPKIQVKVGKVVDGEFVVFGSAVRIADAIVVPAHVIISASDDNGNVWLKGSQSVIRFSSESFELIETDLMARNTQSEEFSRIGMPHVRLAECLGEKGEFVSVCGIAGKGTVGRLKHDPTSFGKVMYSGTTMPGYSGAPYTIGNAVSGIHCWGGKINGGYSASYVKVLVQKQLGRVDETEIWLMEKFQKKCFKKADIKFNPGNDEAWIRYEGKYHLVSGETFRKARGFDYLEDFENHDSTRVGESVISGESNSLTLPGASGNVSDPGQLELLAIKQLTRQLQQLMEKQKKNLKPSAEPLKLEPSTSGLLSEQKRK</sequence>
<accession>A0A8K1U3A9</accession>
<feature type="region of interest" description="Disordered" evidence="2">
    <location>
        <begin position="400"/>
        <end position="428"/>
    </location>
</feature>
<evidence type="ECO:0000256" key="1">
    <source>
        <dbReference type="ARBA" id="ARBA00022801"/>
    </source>
</evidence>
<protein>
    <recommendedName>
        <fullName evidence="4">Serine protease</fullName>
    </recommendedName>
</protein>
<dbReference type="GO" id="GO:0016787">
    <property type="term" value="F:hydrolase activity"/>
    <property type="evidence" value="ECO:0007669"/>
    <property type="project" value="UniProtKB-KW"/>
</dbReference>
<evidence type="ECO:0008006" key="4">
    <source>
        <dbReference type="Google" id="ProtNLM"/>
    </source>
</evidence>
<name>A0A8K1U3A9_9VIRU</name>
<evidence type="ECO:0000256" key="2">
    <source>
        <dbReference type="SAM" id="MobiDB-lite"/>
    </source>
</evidence>
<evidence type="ECO:0000313" key="3">
    <source>
        <dbReference type="EMBL" id="UGO57585.1"/>
    </source>
</evidence>
<dbReference type="InterPro" id="IPR009003">
    <property type="entry name" value="Peptidase_S1_PA"/>
</dbReference>
<proteinExistence type="predicted"/>
<dbReference type="EMBL" id="MW239525">
    <property type="protein sequence ID" value="UGO57585.1"/>
    <property type="molecule type" value="Genomic_RNA"/>
</dbReference>
<organism evidence="3">
    <name type="scientific">Riboviria sp</name>
    <dbReference type="NCBI Taxonomy" id="2585031"/>
    <lineage>
        <taxon>Viruses</taxon>
        <taxon>Riboviria</taxon>
    </lineage>
</organism>
<reference evidence="3" key="1">
    <citation type="submission" date="2020-11" db="EMBL/GenBank/DDBJ databases">
        <title>RNA virus dark matter in the feces of wild birds.</title>
        <authorList>
            <person name="Lu X."/>
            <person name="Yang X.S."/>
            <person name="Zhang W."/>
        </authorList>
    </citation>
    <scope>NUCLEOTIDE SEQUENCE</scope>
    <source>
        <strain evidence="3">Swallow134con14</strain>
    </source>
</reference>
<keyword evidence="1" id="KW-0378">Hydrolase</keyword>
<dbReference type="SUPFAM" id="SSF50494">
    <property type="entry name" value="Trypsin-like serine proteases"/>
    <property type="match status" value="1"/>
</dbReference>